<protein>
    <submittedName>
        <fullName evidence="2">Uncharacterized protein</fullName>
    </submittedName>
</protein>
<feature type="coiled-coil region" evidence="1">
    <location>
        <begin position="182"/>
        <end position="209"/>
    </location>
</feature>
<evidence type="ECO:0000313" key="3">
    <source>
        <dbReference type="Proteomes" id="UP000054937"/>
    </source>
</evidence>
<reference evidence="2 3" key="1">
    <citation type="journal article" date="2015" name="Sci. Rep.">
        <title>Genome of the facultative scuticociliatosis pathogen Pseudocohnilembus persalinus provides insight into its virulence through horizontal gene transfer.</title>
        <authorList>
            <person name="Xiong J."/>
            <person name="Wang G."/>
            <person name="Cheng J."/>
            <person name="Tian M."/>
            <person name="Pan X."/>
            <person name="Warren A."/>
            <person name="Jiang C."/>
            <person name="Yuan D."/>
            <person name="Miao W."/>
        </authorList>
    </citation>
    <scope>NUCLEOTIDE SEQUENCE [LARGE SCALE GENOMIC DNA]</scope>
    <source>
        <strain evidence="2">36N120E</strain>
    </source>
</reference>
<dbReference type="EMBL" id="LDAU01000083">
    <property type="protein sequence ID" value="KRX07444.1"/>
    <property type="molecule type" value="Genomic_DNA"/>
</dbReference>
<dbReference type="InParanoid" id="A0A0V0QYZ1"/>
<sequence>MKGFNSLKCYVKRHQQLQQAIKILSTIGFKSKFQLSDAFNKWKNFDKIQEQRILQKLKNMENLNELENYYNQQLKKRQETVENQQLIIDQEEEKQQNQLIAKFWTYWTNEVDNQQKLERDAKFEEIAEDIQYYNEEYKGVKQENKQILIQNEYLQEQYDEGQRMSLALKHLMKEKDKYSFENSDQEDILQNLIYENNQLKKQILEQEKNLRNSRKFQFLDSNASYSQIQMSNTTHVSIHSQNFLQFENQSYNFYKDQQLQGYNNSINMDQKDSQIQENENDMLNLYVPQKNDLSDLVKDIKESNFQIAQ</sequence>
<organism evidence="2 3">
    <name type="scientific">Pseudocohnilembus persalinus</name>
    <name type="common">Ciliate</name>
    <dbReference type="NCBI Taxonomy" id="266149"/>
    <lineage>
        <taxon>Eukaryota</taxon>
        <taxon>Sar</taxon>
        <taxon>Alveolata</taxon>
        <taxon>Ciliophora</taxon>
        <taxon>Intramacronucleata</taxon>
        <taxon>Oligohymenophorea</taxon>
        <taxon>Scuticociliatia</taxon>
        <taxon>Philasterida</taxon>
        <taxon>Pseudocohnilembidae</taxon>
        <taxon>Pseudocohnilembus</taxon>
    </lineage>
</organism>
<feature type="coiled-coil region" evidence="1">
    <location>
        <begin position="63"/>
        <end position="94"/>
    </location>
</feature>
<name>A0A0V0QYZ1_PSEPJ</name>
<evidence type="ECO:0000256" key="1">
    <source>
        <dbReference type="SAM" id="Coils"/>
    </source>
</evidence>
<comment type="caution">
    <text evidence="2">The sequence shown here is derived from an EMBL/GenBank/DDBJ whole genome shotgun (WGS) entry which is preliminary data.</text>
</comment>
<evidence type="ECO:0000313" key="2">
    <source>
        <dbReference type="EMBL" id="KRX07444.1"/>
    </source>
</evidence>
<proteinExistence type="predicted"/>
<gene>
    <name evidence="2" type="ORF">PPERSA_03277</name>
</gene>
<keyword evidence="3" id="KW-1185">Reference proteome</keyword>
<dbReference type="AlphaFoldDB" id="A0A0V0QYZ1"/>
<keyword evidence="1" id="KW-0175">Coiled coil</keyword>
<dbReference type="Proteomes" id="UP000054937">
    <property type="component" value="Unassembled WGS sequence"/>
</dbReference>
<accession>A0A0V0QYZ1</accession>